<dbReference type="PROSITE" id="PS51898">
    <property type="entry name" value="TYR_RECOMBINASE"/>
    <property type="match status" value="1"/>
</dbReference>
<dbReference type="HOGENOM" id="CLU_027562_0_2_6"/>
<dbReference type="AlphaFoldDB" id="A4CCY7"/>
<keyword evidence="3 5" id="KW-0238">DNA-binding</keyword>
<dbReference type="InterPro" id="IPR002104">
    <property type="entry name" value="Integrase_catalytic"/>
</dbReference>
<proteinExistence type="inferred from homology"/>
<evidence type="ECO:0000256" key="2">
    <source>
        <dbReference type="ARBA" id="ARBA00022908"/>
    </source>
</evidence>
<dbReference type="InterPro" id="IPR011010">
    <property type="entry name" value="DNA_brk_join_enz"/>
</dbReference>
<dbReference type="PANTHER" id="PTHR30629:SF6">
    <property type="entry name" value="PROPHAGE INTEGRASE INTA-RELATED"/>
    <property type="match status" value="1"/>
</dbReference>
<dbReference type="eggNOG" id="COG0582">
    <property type="taxonomic scope" value="Bacteria"/>
</dbReference>
<sequence>MAFELEKTYYQKHAEGIELNQLSSIRAKTVTELLTWFLKHKQQQYGLSQATKTSIRNSVQTHLLPCLASQSVKELNRAHINQLLITPLLGKLSPSTVHKIFQHLKQACQLAFSAGVINHPVLEGVQFANFTTSKIKAKLSRLSTNQLEQVLADIHAAPHTIQQIMLTMLLFGTRLGETCKMRWHDVKIRNKKWYIPAEHTKTKQAHQLPITDIAEEVFESYRLHYKYRKQQKLWCFASSSHAKDHIDINLAGKQVSYHAKQGYSSHDLRKLMRTNLTELGIDHFIGEQLINHKLSALNSAYIFTHAEQQKYQALLKWHQHLLPLGLEAILKDRRKLVRYLADKNNA</sequence>
<evidence type="ECO:0000259" key="7">
    <source>
        <dbReference type="PROSITE" id="PS51900"/>
    </source>
</evidence>
<evidence type="ECO:0000256" key="3">
    <source>
        <dbReference type="ARBA" id="ARBA00023125"/>
    </source>
</evidence>
<dbReference type="Gene3D" id="1.10.150.130">
    <property type="match status" value="1"/>
</dbReference>
<dbReference type="OrthoDB" id="9795573at2"/>
<dbReference type="RefSeq" id="WP_009838692.1">
    <property type="nucleotide sequence ID" value="NZ_AAOH01000006.1"/>
</dbReference>
<evidence type="ECO:0000256" key="1">
    <source>
        <dbReference type="ARBA" id="ARBA00008857"/>
    </source>
</evidence>
<dbReference type="InterPro" id="IPR044068">
    <property type="entry name" value="CB"/>
</dbReference>
<dbReference type="InterPro" id="IPR050808">
    <property type="entry name" value="Phage_Integrase"/>
</dbReference>
<evidence type="ECO:0000256" key="4">
    <source>
        <dbReference type="ARBA" id="ARBA00023172"/>
    </source>
</evidence>
<keyword evidence="2" id="KW-0229">DNA integration</keyword>
<dbReference type="InterPro" id="IPR010998">
    <property type="entry name" value="Integrase_recombinase_N"/>
</dbReference>
<name>A4CCY7_9GAMM</name>
<dbReference type="GO" id="GO:0006310">
    <property type="term" value="P:DNA recombination"/>
    <property type="evidence" value="ECO:0007669"/>
    <property type="project" value="UniProtKB-KW"/>
</dbReference>
<gene>
    <name evidence="8" type="ORF">PTD2_15362</name>
</gene>
<feature type="domain" description="Tyr recombinase" evidence="6">
    <location>
        <begin position="137"/>
        <end position="315"/>
    </location>
</feature>
<comment type="caution">
    <text evidence="8">The sequence shown here is derived from an EMBL/GenBank/DDBJ whole genome shotgun (WGS) entry which is preliminary data.</text>
</comment>
<evidence type="ECO:0000259" key="6">
    <source>
        <dbReference type="PROSITE" id="PS51898"/>
    </source>
</evidence>
<feature type="domain" description="Core-binding (CB)" evidence="7">
    <location>
        <begin position="28"/>
        <end position="112"/>
    </location>
</feature>
<evidence type="ECO:0000256" key="5">
    <source>
        <dbReference type="PROSITE-ProRule" id="PRU01248"/>
    </source>
</evidence>
<dbReference type="Proteomes" id="UP000006201">
    <property type="component" value="Unassembled WGS sequence"/>
</dbReference>
<protein>
    <submittedName>
        <fullName evidence="8">Phage integrase, putative</fullName>
    </submittedName>
</protein>
<dbReference type="GO" id="GO:0003677">
    <property type="term" value="F:DNA binding"/>
    <property type="evidence" value="ECO:0007669"/>
    <property type="project" value="UniProtKB-UniRule"/>
</dbReference>
<accession>A4CCY7</accession>
<dbReference type="Pfam" id="PF00589">
    <property type="entry name" value="Phage_integrase"/>
    <property type="match status" value="1"/>
</dbReference>
<comment type="similarity">
    <text evidence="1">Belongs to the 'phage' integrase family.</text>
</comment>
<reference evidence="8 9" key="1">
    <citation type="submission" date="2006-02" db="EMBL/GenBank/DDBJ databases">
        <authorList>
            <person name="Moran M.A."/>
            <person name="Kjelleberg S."/>
            <person name="Egan S."/>
            <person name="Saunders N."/>
            <person name="Thomas T."/>
            <person name="Ferriera S."/>
            <person name="Johnson J."/>
            <person name="Kravitz S."/>
            <person name="Halpern A."/>
            <person name="Remington K."/>
            <person name="Beeson K."/>
            <person name="Tran B."/>
            <person name="Rogers Y.-H."/>
            <person name="Friedman R."/>
            <person name="Venter J.C."/>
        </authorList>
    </citation>
    <scope>NUCLEOTIDE SEQUENCE [LARGE SCALE GENOMIC DNA]</scope>
    <source>
        <strain evidence="8 9">D2</strain>
    </source>
</reference>
<dbReference type="InterPro" id="IPR013762">
    <property type="entry name" value="Integrase-like_cat_sf"/>
</dbReference>
<organism evidence="8 9">
    <name type="scientific">Pseudoalteromonas tunicata D2</name>
    <dbReference type="NCBI Taxonomy" id="87626"/>
    <lineage>
        <taxon>Bacteria</taxon>
        <taxon>Pseudomonadati</taxon>
        <taxon>Pseudomonadota</taxon>
        <taxon>Gammaproteobacteria</taxon>
        <taxon>Alteromonadales</taxon>
        <taxon>Pseudoalteromonadaceae</taxon>
        <taxon>Pseudoalteromonas</taxon>
    </lineage>
</organism>
<dbReference type="PROSITE" id="PS51900">
    <property type="entry name" value="CB"/>
    <property type="match status" value="1"/>
</dbReference>
<dbReference type="CDD" id="cd00801">
    <property type="entry name" value="INT_P4_C"/>
    <property type="match status" value="1"/>
</dbReference>
<dbReference type="SUPFAM" id="SSF56349">
    <property type="entry name" value="DNA breaking-rejoining enzymes"/>
    <property type="match status" value="1"/>
</dbReference>
<evidence type="ECO:0000313" key="8">
    <source>
        <dbReference type="EMBL" id="EAR27430.1"/>
    </source>
</evidence>
<evidence type="ECO:0000313" key="9">
    <source>
        <dbReference type="Proteomes" id="UP000006201"/>
    </source>
</evidence>
<dbReference type="GO" id="GO:0015074">
    <property type="term" value="P:DNA integration"/>
    <property type="evidence" value="ECO:0007669"/>
    <property type="project" value="UniProtKB-KW"/>
</dbReference>
<dbReference type="Gene3D" id="1.10.443.10">
    <property type="entry name" value="Intergrase catalytic core"/>
    <property type="match status" value="1"/>
</dbReference>
<dbReference type="PANTHER" id="PTHR30629">
    <property type="entry name" value="PROPHAGE INTEGRASE"/>
    <property type="match status" value="1"/>
</dbReference>
<dbReference type="EMBL" id="AAOH01000006">
    <property type="protein sequence ID" value="EAR27430.1"/>
    <property type="molecule type" value="Genomic_DNA"/>
</dbReference>
<keyword evidence="4" id="KW-0233">DNA recombination</keyword>
<keyword evidence="9" id="KW-1185">Reference proteome</keyword>
<dbReference type="STRING" id="87626.PTD2_15362"/>